<dbReference type="EMBL" id="JAPCID010000001">
    <property type="protein sequence ID" value="MDA0135969.1"/>
    <property type="molecule type" value="Genomic_DNA"/>
</dbReference>
<evidence type="ECO:0000313" key="5">
    <source>
        <dbReference type="Proteomes" id="UP001147700"/>
    </source>
</evidence>
<gene>
    <name evidence="4" type="ORF">OJ962_00555</name>
</gene>
<sequence length="127" mass="12869">MTRSIALISTALVLAFAAPAGAQSGAFGPLPAAEPTATPTPTPIASDNGETSLALIAIIGGALIVGFGIMGFFIMRDARSAAPKVVAAGPALDEPATGARKPHTAAAKKKMRAKTKAQKQARKAHRR</sequence>
<keyword evidence="2" id="KW-0812">Transmembrane</keyword>
<evidence type="ECO:0000256" key="2">
    <source>
        <dbReference type="SAM" id="Phobius"/>
    </source>
</evidence>
<evidence type="ECO:0000313" key="4">
    <source>
        <dbReference type="EMBL" id="MDA0135969.1"/>
    </source>
</evidence>
<feature type="chain" id="PRO_5045213849" description="LPXTG cell wall anchor domain-containing protein" evidence="3">
    <location>
        <begin position="23"/>
        <end position="127"/>
    </location>
</feature>
<feature type="signal peptide" evidence="3">
    <location>
        <begin position="1"/>
        <end position="22"/>
    </location>
</feature>
<keyword evidence="5" id="KW-1185">Reference proteome</keyword>
<reference evidence="4" key="1">
    <citation type="submission" date="2022-10" db="EMBL/GenBank/DDBJ databases">
        <title>The WGS of Solirubrobacter sp. CPCC 204708.</title>
        <authorList>
            <person name="Jiang Z."/>
        </authorList>
    </citation>
    <scope>NUCLEOTIDE SEQUENCE</scope>
    <source>
        <strain evidence="4">CPCC 204708</strain>
    </source>
</reference>
<keyword evidence="3" id="KW-0732">Signal</keyword>
<proteinExistence type="predicted"/>
<feature type="transmembrane region" description="Helical" evidence="2">
    <location>
        <begin position="53"/>
        <end position="74"/>
    </location>
</feature>
<name>A0ABT4RBS1_9ACTN</name>
<comment type="caution">
    <text evidence="4">The sequence shown here is derived from an EMBL/GenBank/DDBJ whole genome shotgun (WGS) entry which is preliminary data.</text>
</comment>
<evidence type="ECO:0000256" key="3">
    <source>
        <dbReference type="SAM" id="SignalP"/>
    </source>
</evidence>
<dbReference type="Proteomes" id="UP001147700">
    <property type="component" value="Unassembled WGS sequence"/>
</dbReference>
<dbReference type="RefSeq" id="WP_202954743.1">
    <property type="nucleotide sequence ID" value="NZ_JAPCID010000001.1"/>
</dbReference>
<evidence type="ECO:0008006" key="6">
    <source>
        <dbReference type="Google" id="ProtNLM"/>
    </source>
</evidence>
<feature type="region of interest" description="Disordered" evidence="1">
    <location>
        <begin position="89"/>
        <end position="127"/>
    </location>
</feature>
<keyword evidence="2" id="KW-1133">Transmembrane helix</keyword>
<accession>A0ABT4RBS1</accession>
<feature type="compositionally biased region" description="Basic residues" evidence="1">
    <location>
        <begin position="100"/>
        <end position="127"/>
    </location>
</feature>
<keyword evidence="2" id="KW-0472">Membrane</keyword>
<organism evidence="4 5">
    <name type="scientific">Solirubrobacter deserti</name>
    <dbReference type="NCBI Taxonomy" id="2282478"/>
    <lineage>
        <taxon>Bacteria</taxon>
        <taxon>Bacillati</taxon>
        <taxon>Actinomycetota</taxon>
        <taxon>Thermoleophilia</taxon>
        <taxon>Solirubrobacterales</taxon>
        <taxon>Solirubrobacteraceae</taxon>
        <taxon>Solirubrobacter</taxon>
    </lineage>
</organism>
<protein>
    <recommendedName>
        <fullName evidence="6">LPXTG cell wall anchor domain-containing protein</fullName>
    </recommendedName>
</protein>
<evidence type="ECO:0000256" key="1">
    <source>
        <dbReference type="SAM" id="MobiDB-lite"/>
    </source>
</evidence>